<name>A0A4R2NU77_9BACL</name>
<protein>
    <submittedName>
        <fullName evidence="1">Nucleotidyltransferase substrate binding protein (TIGR01987 family)</fullName>
    </submittedName>
</protein>
<evidence type="ECO:0000313" key="2">
    <source>
        <dbReference type="Proteomes" id="UP000295416"/>
    </source>
</evidence>
<dbReference type="Gene3D" id="1.20.120.330">
    <property type="entry name" value="Nucleotidyltransferases domain 2"/>
    <property type="match status" value="1"/>
</dbReference>
<reference evidence="1 2" key="1">
    <citation type="submission" date="2019-03" db="EMBL/GenBank/DDBJ databases">
        <title>Genomic Encyclopedia of Type Strains, Phase IV (KMG-IV): sequencing the most valuable type-strain genomes for metagenomic binning, comparative biology and taxonomic classification.</title>
        <authorList>
            <person name="Goeker M."/>
        </authorList>
    </citation>
    <scope>NUCLEOTIDE SEQUENCE [LARGE SCALE GENOMIC DNA]</scope>
    <source>
        <strain evidence="1 2">DSM 19377</strain>
    </source>
</reference>
<dbReference type="SUPFAM" id="SSF81593">
    <property type="entry name" value="Nucleotidyltransferase substrate binding subunit/domain"/>
    <property type="match status" value="1"/>
</dbReference>
<dbReference type="NCBIfam" id="TIGR01987">
    <property type="entry name" value="HI0074"/>
    <property type="match status" value="1"/>
</dbReference>
<sequence>MERLRERLKSALRALKSFEQLVAIEEPNDIERDAAIQRFEFTFEACWKAAKQYLYDVEGVDVGSPKGVIRRCRDVGLLDSGETTLALKMVNDRNLTVHTYNEEVARKIHTNLKDYFPLLAHWVQRMEKEL</sequence>
<dbReference type="RefSeq" id="WP_132746831.1">
    <property type="nucleotide sequence ID" value="NZ_SLXK01000022.1"/>
</dbReference>
<organism evidence="1 2">
    <name type="scientific">Scopulibacillus darangshiensis</name>
    <dbReference type="NCBI Taxonomy" id="442528"/>
    <lineage>
        <taxon>Bacteria</taxon>
        <taxon>Bacillati</taxon>
        <taxon>Bacillota</taxon>
        <taxon>Bacilli</taxon>
        <taxon>Bacillales</taxon>
        <taxon>Sporolactobacillaceae</taxon>
        <taxon>Scopulibacillus</taxon>
    </lineage>
</organism>
<dbReference type="GO" id="GO:0016740">
    <property type="term" value="F:transferase activity"/>
    <property type="evidence" value="ECO:0007669"/>
    <property type="project" value="UniProtKB-KW"/>
</dbReference>
<dbReference type="AlphaFoldDB" id="A0A4R2NU77"/>
<keyword evidence="1" id="KW-0808">Transferase</keyword>
<dbReference type="EMBL" id="SLXK01000022">
    <property type="protein sequence ID" value="TCP24935.1"/>
    <property type="molecule type" value="Genomic_DNA"/>
</dbReference>
<keyword evidence="2" id="KW-1185">Reference proteome</keyword>
<dbReference type="OrthoDB" id="9810452at2"/>
<comment type="caution">
    <text evidence="1">The sequence shown here is derived from an EMBL/GenBank/DDBJ whole genome shotgun (WGS) entry which is preliminary data.</text>
</comment>
<dbReference type="InterPro" id="IPR010235">
    <property type="entry name" value="HepT"/>
</dbReference>
<accession>A0A4R2NU77</accession>
<proteinExistence type="predicted"/>
<evidence type="ECO:0000313" key="1">
    <source>
        <dbReference type="EMBL" id="TCP24935.1"/>
    </source>
</evidence>
<gene>
    <name evidence="1" type="ORF">EV207_12238</name>
</gene>
<dbReference type="Proteomes" id="UP000295416">
    <property type="component" value="Unassembled WGS sequence"/>
</dbReference>
<dbReference type="Pfam" id="PF08780">
    <property type="entry name" value="NTase_sub_bind"/>
    <property type="match status" value="1"/>
</dbReference>